<protein>
    <submittedName>
        <fullName evidence="1">Uncharacterized protein</fullName>
    </submittedName>
</protein>
<organism evidence="1 2">
    <name type="scientific">Mycobacteroides chelonae</name>
    <name type="common">Mycobacterium chelonae</name>
    <dbReference type="NCBI Taxonomy" id="1774"/>
    <lineage>
        <taxon>Bacteria</taxon>
        <taxon>Bacillati</taxon>
        <taxon>Actinomycetota</taxon>
        <taxon>Actinomycetes</taxon>
        <taxon>Mycobacteriales</taxon>
        <taxon>Mycobacteriaceae</taxon>
        <taxon>Mycobacteroides</taxon>
    </lineage>
</organism>
<name>A0A1S1LXD7_MYCCH</name>
<gene>
    <name evidence="1" type="ORF">BKG84_26920</name>
</gene>
<proteinExistence type="predicted"/>
<dbReference type="Proteomes" id="UP000179441">
    <property type="component" value="Unassembled WGS sequence"/>
</dbReference>
<comment type="caution">
    <text evidence="1">The sequence shown here is derived from an EMBL/GenBank/DDBJ whole genome shotgun (WGS) entry which is preliminary data.</text>
</comment>
<keyword evidence="2" id="KW-1185">Reference proteome</keyword>
<reference evidence="1 2" key="1">
    <citation type="submission" date="2016-10" db="EMBL/GenBank/DDBJ databases">
        <title>Evaluation of Human, Veterinary and Environmental Mycobacterium chelonae Isolates by Core Genome Phylogenomic Analysis, Targeted Gene Comparison, and Anti-microbial Susceptibility Patterns: A Tale of Mistaken Identities.</title>
        <authorList>
            <person name="Fogelson S.B."/>
            <person name="Camus A.C."/>
            <person name="Lorenz W."/>
            <person name="Vasireddy R."/>
            <person name="Vasireddy S."/>
            <person name="Smith T."/>
            <person name="Brown-Elliott B.A."/>
            <person name="Wallace R.J.Jr."/>
            <person name="Hasan N.A."/>
            <person name="Reischl U."/>
            <person name="Sanchez S."/>
        </authorList>
    </citation>
    <scope>NUCLEOTIDE SEQUENCE [LARGE SCALE GENOMIC DNA]</scope>
    <source>
        <strain evidence="1 2">15518</strain>
    </source>
</reference>
<evidence type="ECO:0000313" key="1">
    <source>
        <dbReference type="EMBL" id="OHU75766.1"/>
    </source>
</evidence>
<dbReference type="AlphaFoldDB" id="A0A1S1LXD7"/>
<dbReference type="EMBL" id="MLIS01000138">
    <property type="protein sequence ID" value="OHU75766.1"/>
    <property type="molecule type" value="Genomic_DNA"/>
</dbReference>
<accession>A0A1S1LXD7</accession>
<evidence type="ECO:0000313" key="2">
    <source>
        <dbReference type="Proteomes" id="UP000179441"/>
    </source>
</evidence>
<sequence>MTAIAPFPPIASGHELAGEQYRLIRERGVAGSDRSILADMVLVCVAPTVYLEMQTASQRARVLMGPGTSSRSFYEARVLVAAAWAYVCPEQARR</sequence>